<dbReference type="InterPro" id="IPR032578">
    <property type="entry name" value="DUF4919"/>
</dbReference>
<organism evidence="2 3">
    <name type="scientific">Sphingomonas oryzagri</name>
    <dbReference type="NCBI Taxonomy" id="3042314"/>
    <lineage>
        <taxon>Bacteria</taxon>
        <taxon>Pseudomonadati</taxon>
        <taxon>Pseudomonadota</taxon>
        <taxon>Alphaproteobacteria</taxon>
        <taxon>Sphingomonadales</taxon>
        <taxon>Sphingomonadaceae</taxon>
        <taxon>Sphingomonas</taxon>
    </lineage>
</organism>
<feature type="chain" id="PRO_5045643916" evidence="1">
    <location>
        <begin position="19"/>
        <end position="98"/>
    </location>
</feature>
<evidence type="ECO:0000256" key="1">
    <source>
        <dbReference type="SAM" id="SignalP"/>
    </source>
</evidence>
<dbReference type="Pfam" id="PF16266">
    <property type="entry name" value="DUF4919"/>
    <property type="match status" value="1"/>
</dbReference>
<accession>A0ABT6MWR7</accession>
<feature type="signal peptide" evidence="1">
    <location>
        <begin position="1"/>
        <end position="18"/>
    </location>
</feature>
<gene>
    <name evidence="2" type="ORF">QGN17_00505</name>
</gene>
<comment type="caution">
    <text evidence="2">The sequence shown here is derived from an EMBL/GenBank/DDBJ whole genome shotgun (WGS) entry which is preliminary data.</text>
</comment>
<proteinExistence type="predicted"/>
<keyword evidence="3" id="KW-1185">Reference proteome</keyword>
<keyword evidence="1" id="KW-0732">Signal</keyword>
<dbReference type="Proteomes" id="UP001160625">
    <property type="component" value="Unassembled WGS sequence"/>
</dbReference>
<protein>
    <submittedName>
        <fullName evidence="2">DUF4919 domain-containing protein</fullName>
    </submittedName>
</protein>
<sequence>MRWAIILTLAMLGTSANATPSGHIQHILAHGDGASRETAFKASSVRDEHDVAAALGLQIDSQSLVIGKHPYDMLEVSDPKTGAKRELWFDISSFYPEF</sequence>
<evidence type="ECO:0000313" key="2">
    <source>
        <dbReference type="EMBL" id="MDH7637196.1"/>
    </source>
</evidence>
<dbReference type="RefSeq" id="WP_281042561.1">
    <property type="nucleotide sequence ID" value="NZ_JARYGZ010000001.1"/>
</dbReference>
<name>A0ABT6MWR7_9SPHN</name>
<dbReference type="EMBL" id="JARYGZ010000001">
    <property type="protein sequence ID" value="MDH7637196.1"/>
    <property type="molecule type" value="Genomic_DNA"/>
</dbReference>
<reference evidence="2" key="1">
    <citation type="submission" date="2023-04" db="EMBL/GenBank/DDBJ databases">
        <title>Sphingomonas sp. MAHUQ-71 isolated from rice field.</title>
        <authorList>
            <person name="Huq M.A."/>
        </authorList>
    </citation>
    <scope>NUCLEOTIDE SEQUENCE</scope>
    <source>
        <strain evidence="2">MAHUQ-71</strain>
    </source>
</reference>
<evidence type="ECO:0000313" key="3">
    <source>
        <dbReference type="Proteomes" id="UP001160625"/>
    </source>
</evidence>